<evidence type="ECO:0000256" key="6">
    <source>
        <dbReference type="PIRSR" id="PIRSR000097-3"/>
    </source>
</evidence>
<evidence type="ECO:0000313" key="9">
    <source>
        <dbReference type="Proteomes" id="UP000752012"/>
    </source>
</evidence>
<dbReference type="PIRSF" id="PIRSF000097">
    <property type="entry name" value="AKR"/>
    <property type="match status" value="1"/>
</dbReference>
<feature type="domain" description="NADP-dependent oxidoreductase" evidence="7">
    <location>
        <begin position="10"/>
        <end position="244"/>
    </location>
</feature>
<evidence type="ECO:0000313" key="8">
    <source>
        <dbReference type="EMBL" id="NJP38228.1"/>
    </source>
</evidence>
<keyword evidence="9" id="KW-1185">Reference proteome</keyword>
<feature type="active site" description="Proton donor" evidence="4">
    <location>
        <position position="37"/>
    </location>
</feature>
<dbReference type="FunFam" id="3.20.20.100:FF:000015">
    <property type="entry name" value="Oxidoreductase, aldo/keto reductase family"/>
    <property type="match status" value="1"/>
</dbReference>
<dbReference type="Pfam" id="PF00248">
    <property type="entry name" value="Aldo_ket_red"/>
    <property type="match status" value="1"/>
</dbReference>
<dbReference type="InterPro" id="IPR020471">
    <property type="entry name" value="AKR"/>
</dbReference>
<dbReference type="GO" id="GO:0016616">
    <property type="term" value="F:oxidoreductase activity, acting on the CH-OH group of donors, NAD or NADP as acceptor"/>
    <property type="evidence" value="ECO:0007669"/>
    <property type="project" value="UniProtKB-ARBA"/>
</dbReference>
<keyword evidence="3" id="KW-0560">Oxidoreductase</keyword>
<keyword evidence="2" id="KW-0521">NADP</keyword>
<dbReference type="InterPro" id="IPR018170">
    <property type="entry name" value="Aldo/ket_reductase_CS"/>
</dbReference>
<protein>
    <submittedName>
        <fullName evidence="8">Aldo/keto reductase</fullName>
    </submittedName>
</protein>
<evidence type="ECO:0000256" key="5">
    <source>
        <dbReference type="PIRSR" id="PIRSR000097-2"/>
    </source>
</evidence>
<reference evidence="8 9" key="1">
    <citation type="submission" date="2020-03" db="EMBL/GenBank/DDBJ databases">
        <title>Assessment of the enzymatic potential of alkaline-tolerant lipase obtained from Bacillus luteus H11 (technogenic soil) for the bioremediation of saline soils contaminated with petroleum substances.</title>
        <authorList>
            <person name="Kalwasinska A."/>
        </authorList>
    </citation>
    <scope>NUCLEOTIDE SEQUENCE [LARGE SCALE GENOMIC DNA]</scope>
    <source>
        <strain evidence="8 9">H11</strain>
    </source>
</reference>
<dbReference type="CDD" id="cd19071">
    <property type="entry name" value="AKR_AKR1-5-like"/>
    <property type="match status" value="1"/>
</dbReference>
<evidence type="ECO:0000259" key="7">
    <source>
        <dbReference type="Pfam" id="PF00248"/>
    </source>
</evidence>
<organism evidence="8 9">
    <name type="scientific">Alkalicoccus luteus</name>
    <dbReference type="NCBI Taxonomy" id="1237094"/>
    <lineage>
        <taxon>Bacteria</taxon>
        <taxon>Bacillati</taxon>
        <taxon>Bacillota</taxon>
        <taxon>Bacilli</taxon>
        <taxon>Bacillales</taxon>
        <taxon>Bacillaceae</taxon>
        <taxon>Alkalicoccus</taxon>
    </lineage>
</organism>
<sequence length="257" mass="29914">MPCLGFGVYKVEQEETAPAVRTAIEAGYRLIDTASYYDNEAETGQAIRDVGVSRETLFLTTKVWNTEQGYEETLQAFENSRKKLGVDYVDMYLIHWPDIPYPETWRAMEKLYREGWIRAAGVSNFLVRHLERLKETAEIQPLVNQVEYHPWLTQPELYNYCQKENIQLQAWSPLTRGRKLDDPALVRMSETYGKTPAQIILRWNMQRHVAAVPKSVTPERIRENAAITDFELKQEDVDLITSWNEDMRFGSSPEKFA</sequence>
<dbReference type="Proteomes" id="UP000752012">
    <property type="component" value="Unassembled WGS sequence"/>
</dbReference>
<dbReference type="InterPro" id="IPR023210">
    <property type="entry name" value="NADP_OxRdtase_dom"/>
</dbReference>
<name>A0A969TU09_9BACI</name>
<dbReference type="SUPFAM" id="SSF51430">
    <property type="entry name" value="NAD(P)-linked oxidoreductase"/>
    <property type="match status" value="1"/>
</dbReference>
<evidence type="ECO:0000256" key="2">
    <source>
        <dbReference type="ARBA" id="ARBA00022857"/>
    </source>
</evidence>
<evidence type="ECO:0000256" key="4">
    <source>
        <dbReference type="PIRSR" id="PIRSR000097-1"/>
    </source>
</evidence>
<comment type="similarity">
    <text evidence="1">Belongs to the aldo/keto reductase family.</text>
</comment>
<dbReference type="InterPro" id="IPR036812">
    <property type="entry name" value="NAD(P)_OxRdtase_dom_sf"/>
</dbReference>
<feature type="site" description="Lowers pKa of active site Tyr" evidence="6">
    <location>
        <position position="62"/>
    </location>
</feature>
<accession>A0A969TU09</accession>
<dbReference type="PANTHER" id="PTHR43827:SF3">
    <property type="entry name" value="NADP-DEPENDENT OXIDOREDUCTASE DOMAIN-CONTAINING PROTEIN"/>
    <property type="match status" value="1"/>
</dbReference>
<dbReference type="EMBL" id="JAATHJ010000018">
    <property type="protein sequence ID" value="NJP38228.1"/>
    <property type="molecule type" value="Genomic_DNA"/>
</dbReference>
<dbReference type="Gene3D" id="3.20.20.100">
    <property type="entry name" value="NADP-dependent oxidoreductase domain"/>
    <property type="match status" value="1"/>
</dbReference>
<feature type="binding site" evidence="5">
    <location>
        <position position="95"/>
    </location>
    <ligand>
        <name>substrate</name>
    </ligand>
</feature>
<gene>
    <name evidence="8" type="ORF">HCN83_11595</name>
</gene>
<dbReference type="AlphaFoldDB" id="A0A969TU09"/>
<dbReference type="PRINTS" id="PR00069">
    <property type="entry name" value="ALDKETRDTASE"/>
</dbReference>
<evidence type="ECO:0000256" key="1">
    <source>
        <dbReference type="ARBA" id="ARBA00007905"/>
    </source>
</evidence>
<dbReference type="PANTHER" id="PTHR43827">
    <property type="entry name" value="2,5-DIKETO-D-GLUCONIC ACID REDUCTASE"/>
    <property type="match status" value="1"/>
</dbReference>
<proteinExistence type="inferred from homology"/>
<dbReference type="PROSITE" id="PS00063">
    <property type="entry name" value="ALDOKETO_REDUCTASE_3"/>
    <property type="match status" value="1"/>
</dbReference>
<evidence type="ECO:0000256" key="3">
    <source>
        <dbReference type="ARBA" id="ARBA00023002"/>
    </source>
</evidence>
<comment type="caution">
    <text evidence="8">The sequence shown here is derived from an EMBL/GenBank/DDBJ whole genome shotgun (WGS) entry which is preliminary data.</text>
</comment>